<accession>A0AAE0FED8</accession>
<dbReference type="EMBL" id="LGRX02019755">
    <property type="protein sequence ID" value="KAK3258177.1"/>
    <property type="molecule type" value="Genomic_DNA"/>
</dbReference>
<dbReference type="AlphaFoldDB" id="A0AAE0FED8"/>
<dbReference type="InterPro" id="IPR036047">
    <property type="entry name" value="F-box-like_dom_sf"/>
</dbReference>
<dbReference type="SUPFAM" id="SSF81383">
    <property type="entry name" value="F-box domain"/>
    <property type="match status" value="1"/>
</dbReference>
<keyword evidence="3" id="KW-1185">Reference proteome</keyword>
<reference evidence="2 3" key="1">
    <citation type="journal article" date="2015" name="Genome Biol. Evol.">
        <title>Comparative Genomics of a Bacterivorous Green Alga Reveals Evolutionary Causalities and Consequences of Phago-Mixotrophic Mode of Nutrition.</title>
        <authorList>
            <person name="Burns J.A."/>
            <person name="Paasch A."/>
            <person name="Narechania A."/>
            <person name="Kim E."/>
        </authorList>
    </citation>
    <scope>NUCLEOTIDE SEQUENCE [LARGE SCALE GENOMIC DNA]</scope>
    <source>
        <strain evidence="2 3">PLY_AMNH</strain>
    </source>
</reference>
<dbReference type="Gene3D" id="3.80.10.10">
    <property type="entry name" value="Ribonuclease Inhibitor"/>
    <property type="match status" value="1"/>
</dbReference>
<comment type="subcellular location">
    <subcellularLocation>
        <location evidence="1">Cytoplasm</location>
        <location evidence="1">Cytoskeleton</location>
        <location evidence="1">Cilium axoneme</location>
    </subcellularLocation>
</comment>
<evidence type="ECO:0000313" key="3">
    <source>
        <dbReference type="Proteomes" id="UP001190700"/>
    </source>
</evidence>
<dbReference type="SUPFAM" id="SSF52047">
    <property type="entry name" value="RNI-like"/>
    <property type="match status" value="1"/>
</dbReference>
<evidence type="ECO:0000256" key="1">
    <source>
        <dbReference type="ARBA" id="ARBA00004430"/>
    </source>
</evidence>
<dbReference type="InterPro" id="IPR001611">
    <property type="entry name" value="Leu-rich_rpt"/>
</dbReference>
<organism evidence="2 3">
    <name type="scientific">Cymbomonas tetramitiformis</name>
    <dbReference type="NCBI Taxonomy" id="36881"/>
    <lineage>
        <taxon>Eukaryota</taxon>
        <taxon>Viridiplantae</taxon>
        <taxon>Chlorophyta</taxon>
        <taxon>Pyramimonadophyceae</taxon>
        <taxon>Pyramimonadales</taxon>
        <taxon>Pyramimonadaceae</taxon>
        <taxon>Cymbomonas</taxon>
    </lineage>
</organism>
<protein>
    <recommendedName>
        <fullName evidence="4">F-box domain-containing protein</fullName>
    </recommendedName>
</protein>
<sequence>MGSPRPSVQAKPIVLRYCVKLHPFSTDSMLENTSKRRAHVDLRCDPLDVLDNDDLFVRCLSWLGSTRALCVSAAVSTRWRGCIEGSVGDSLWRTIRTDSQESIDDVVRMVRRGGVRSSCLDLQACPHLSWENLQDSRLPKVRTFLLGSCVSERDLIDIEIAFMHESMMAFEDEIDGSDLVDGVTSTFTHVCACVRPEQSSIRTEEEWNSTLAVLDPELQLGDPGYQLPTAFGHPALGSSFRTFQMRGLDLREMLTATPPAVVFRIVQDFSRLLVRDRASLKRLDLSGNQIHAEGADAITAMLLQNPEALIVDLDLRHNEVVGGAAERLASAAVAHPSLEVFCGVPIGRIRRNELRKLYLQRANIG</sequence>
<dbReference type="InterPro" id="IPR032675">
    <property type="entry name" value="LRR_dom_sf"/>
</dbReference>
<dbReference type="SMART" id="SM00368">
    <property type="entry name" value="LRR_RI"/>
    <property type="match status" value="1"/>
</dbReference>
<evidence type="ECO:0008006" key="4">
    <source>
        <dbReference type="Google" id="ProtNLM"/>
    </source>
</evidence>
<proteinExistence type="predicted"/>
<dbReference type="Proteomes" id="UP001190700">
    <property type="component" value="Unassembled WGS sequence"/>
</dbReference>
<evidence type="ECO:0000313" key="2">
    <source>
        <dbReference type="EMBL" id="KAK3258177.1"/>
    </source>
</evidence>
<name>A0AAE0FED8_9CHLO</name>
<feature type="non-terminal residue" evidence="2">
    <location>
        <position position="365"/>
    </location>
</feature>
<dbReference type="Pfam" id="PF13516">
    <property type="entry name" value="LRR_6"/>
    <property type="match status" value="1"/>
</dbReference>
<gene>
    <name evidence="2" type="ORF">CYMTET_32768</name>
</gene>
<dbReference type="GO" id="GO:0005930">
    <property type="term" value="C:axoneme"/>
    <property type="evidence" value="ECO:0007669"/>
    <property type="project" value="UniProtKB-SubCell"/>
</dbReference>
<comment type="caution">
    <text evidence="2">The sequence shown here is derived from an EMBL/GenBank/DDBJ whole genome shotgun (WGS) entry which is preliminary data.</text>
</comment>